<organism evidence="2 3">
    <name type="scientific">Lacticaseibacillus mingshuiensis</name>
    <dbReference type="NCBI Taxonomy" id="2799574"/>
    <lineage>
        <taxon>Bacteria</taxon>
        <taxon>Bacillati</taxon>
        <taxon>Bacillota</taxon>
        <taxon>Bacilli</taxon>
        <taxon>Lactobacillales</taxon>
        <taxon>Lactobacillaceae</taxon>
        <taxon>Lacticaseibacillus</taxon>
    </lineage>
</organism>
<evidence type="ECO:0000313" key="2">
    <source>
        <dbReference type="EMBL" id="MFD1430038.1"/>
    </source>
</evidence>
<sequence>MLNIGNFRGAPLLEQRMLLSSTSQGHIVVIALFWVYPLYVLLVSGERVLLEQHQGIDLIEKTRLRDRKTIDLSGLVESSWTALIVCLGLLVNSALVHLLIHDVAGPSKVDKQFMDMIELFKSWHWMGHWVFTHPASAYLVYVLLLFFILTAIGFFTLSLIRCFPDRKIAYPITFIYWLAWWFTPLDLSMAMQPFTEYGLSYAVTTTGLFCGLTLLLAFGVLFVRRWHNDQI</sequence>
<feature type="transmembrane region" description="Helical" evidence="1">
    <location>
        <begin position="199"/>
        <end position="223"/>
    </location>
</feature>
<feature type="transmembrane region" description="Helical" evidence="1">
    <location>
        <begin position="168"/>
        <end position="187"/>
    </location>
</feature>
<accession>A0ABW4CJW0</accession>
<comment type="caution">
    <text evidence="2">The sequence shown here is derived from an EMBL/GenBank/DDBJ whole genome shotgun (WGS) entry which is preliminary data.</text>
</comment>
<dbReference type="EMBL" id="JBHTOC010000009">
    <property type="protein sequence ID" value="MFD1430038.1"/>
    <property type="molecule type" value="Genomic_DNA"/>
</dbReference>
<reference evidence="3" key="1">
    <citation type="journal article" date="2019" name="Int. J. Syst. Evol. Microbiol.">
        <title>The Global Catalogue of Microorganisms (GCM) 10K type strain sequencing project: providing services to taxonomists for standard genome sequencing and annotation.</title>
        <authorList>
            <consortium name="The Broad Institute Genomics Platform"/>
            <consortium name="The Broad Institute Genome Sequencing Center for Infectious Disease"/>
            <person name="Wu L."/>
            <person name="Ma J."/>
        </authorList>
    </citation>
    <scope>NUCLEOTIDE SEQUENCE [LARGE SCALE GENOMIC DNA]</scope>
    <source>
        <strain evidence="3">CCM 8980</strain>
    </source>
</reference>
<evidence type="ECO:0000313" key="3">
    <source>
        <dbReference type="Proteomes" id="UP001597196"/>
    </source>
</evidence>
<keyword evidence="1" id="KW-0472">Membrane</keyword>
<keyword evidence="3" id="KW-1185">Reference proteome</keyword>
<feature type="transmembrane region" description="Helical" evidence="1">
    <location>
        <begin position="25"/>
        <end position="43"/>
    </location>
</feature>
<dbReference type="Proteomes" id="UP001597196">
    <property type="component" value="Unassembled WGS sequence"/>
</dbReference>
<protein>
    <submittedName>
        <fullName evidence="2">Uncharacterized protein</fullName>
    </submittedName>
</protein>
<proteinExistence type="predicted"/>
<keyword evidence="1" id="KW-0812">Transmembrane</keyword>
<gene>
    <name evidence="2" type="ORF">ACFQ4P_07230</name>
</gene>
<feature type="transmembrane region" description="Helical" evidence="1">
    <location>
        <begin position="135"/>
        <end position="156"/>
    </location>
</feature>
<keyword evidence="1" id="KW-1133">Transmembrane helix</keyword>
<feature type="transmembrane region" description="Helical" evidence="1">
    <location>
        <begin position="80"/>
        <end position="100"/>
    </location>
</feature>
<evidence type="ECO:0000256" key="1">
    <source>
        <dbReference type="SAM" id="Phobius"/>
    </source>
</evidence>
<name>A0ABW4CJW0_9LACO</name>